<protein>
    <submittedName>
        <fullName evidence="1">Uncharacterized protein</fullName>
    </submittedName>
</protein>
<name>A0ABR1WNA8_9PEZI</name>
<evidence type="ECO:0000313" key="1">
    <source>
        <dbReference type="EMBL" id="KAK8085020.1"/>
    </source>
</evidence>
<reference evidence="1 2" key="1">
    <citation type="submission" date="2023-01" db="EMBL/GenBank/DDBJ databases">
        <title>Analysis of 21 Apiospora genomes using comparative genomics revels a genus with tremendous synthesis potential of carbohydrate active enzymes and secondary metabolites.</title>
        <authorList>
            <person name="Sorensen T."/>
        </authorList>
    </citation>
    <scope>NUCLEOTIDE SEQUENCE [LARGE SCALE GENOMIC DNA]</scope>
    <source>
        <strain evidence="1 2">CBS 114990</strain>
    </source>
</reference>
<dbReference type="RefSeq" id="XP_066669529.1">
    <property type="nucleotide sequence ID" value="XM_066810606.1"/>
</dbReference>
<dbReference type="EMBL" id="JAQQWN010000005">
    <property type="protein sequence ID" value="KAK8085020.1"/>
    <property type="molecule type" value="Genomic_DNA"/>
</dbReference>
<sequence>MIEIRGPVEVGALEGRELADVAVAEPVLGHGRRVGREPHAREPDDVLVPALVAVARLRLRVVQVAEPHIPEVSVGEERRPWNRVLIIIPLGMVFENVGQPSVVALLEEVGSIVVVVVLAPDQSIGSDSLVEVELGLHHIKITGSKERPV</sequence>
<evidence type="ECO:0000313" key="2">
    <source>
        <dbReference type="Proteomes" id="UP001433268"/>
    </source>
</evidence>
<gene>
    <name evidence="1" type="ORF">PG997_006291</name>
</gene>
<proteinExistence type="predicted"/>
<dbReference type="Proteomes" id="UP001433268">
    <property type="component" value="Unassembled WGS sequence"/>
</dbReference>
<organism evidence="1 2">
    <name type="scientific">Apiospora hydei</name>
    <dbReference type="NCBI Taxonomy" id="1337664"/>
    <lineage>
        <taxon>Eukaryota</taxon>
        <taxon>Fungi</taxon>
        <taxon>Dikarya</taxon>
        <taxon>Ascomycota</taxon>
        <taxon>Pezizomycotina</taxon>
        <taxon>Sordariomycetes</taxon>
        <taxon>Xylariomycetidae</taxon>
        <taxon>Amphisphaeriales</taxon>
        <taxon>Apiosporaceae</taxon>
        <taxon>Apiospora</taxon>
    </lineage>
</organism>
<keyword evidence="2" id="KW-1185">Reference proteome</keyword>
<dbReference type="GeneID" id="92043666"/>
<accession>A0ABR1WNA8</accession>
<comment type="caution">
    <text evidence="1">The sequence shown here is derived from an EMBL/GenBank/DDBJ whole genome shotgun (WGS) entry which is preliminary data.</text>
</comment>